<reference evidence="2 3" key="1">
    <citation type="submission" date="2017-05" db="EMBL/GenBank/DDBJ databases">
        <title>Whole genome sequencing of Yersinia kristensenii.</title>
        <authorList>
            <person name="Campioni F."/>
        </authorList>
    </citation>
    <scope>NUCLEOTIDE SEQUENCE [LARGE SCALE GENOMIC DNA]</scope>
    <source>
        <strain evidence="2 3">CFSAN060536</strain>
    </source>
</reference>
<dbReference type="Pfam" id="PF13117">
    <property type="entry name" value="Cag12"/>
    <property type="match status" value="1"/>
</dbReference>
<gene>
    <name evidence="2" type="ORF">CBW57_13530</name>
</gene>
<name>A0A208ZZA9_YERIN</name>
<sequence>MKHFKPLVALSALLVLTGCSSPPEPAAVEWDKPLSPTNSTLPLWQENTVVTPSPVVSGQWSRVITDFQDEGQIWTPDVWYAVAHSPHIAVSAPDATAFFAAKAWLRQHGTQGLISYLPKTHCLTCNTTDIYFSR</sequence>
<evidence type="ECO:0000313" key="2">
    <source>
        <dbReference type="EMBL" id="OVZ85733.1"/>
    </source>
</evidence>
<dbReference type="Proteomes" id="UP000196440">
    <property type="component" value="Unassembled WGS sequence"/>
</dbReference>
<organism evidence="2 3">
    <name type="scientific">Yersinia intermedia</name>
    <dbReference type="NCBI Taxonomy" id="631"/>
    <lineage>
        <taxon>Bacteria</taxon>
        <taxon>Pseudomonadati</taxon>
        <taxon>Pseudomonadota</taxon>
        <taxon>Gammaproteobacteria</taxon>
        <taxon>Enterobacterales</taxon>
        <taxon>Yersiniaceae</taxon>
        <taxon>Yersinia</taxon>
    </lineage>
</organism>
<evidence type="ECO:0000313" key="3">
    <source>
        <dbReference type="Proteomes" id="UP000196440"/>
    </source>
</evidence>
<protein>
    <submittedName>
        <fullName evidence="2">Cag pathogenicity island protein Cag12</fullName>
    </submittedName>
</protein>
<dbReference type="InterPro" id="IPR025264">
    <property type="entry name" value="Cag12"/>
</dbReference>
<accession>A0A208ZZA9</accession>
<dbReference type="PROSITE" id="PS51257">
    <property type="entry name" value="PROKAR_LIPOPROTEIN"/>
    <property type="match status" value="1"/>
</dbReference>
<comment type="caution">
    <text evidence="2">The sequence shown here is derived from an EMBL/GenBank/DDBJ whole genome shotgun (WGS) entry which is preliminary data.</text>
</comment>
<feature type="signal peptide" evidence="1">
    <location>
        <begin position="1"/>
        <end position="26"/>
    </location>
</feature>
<dbReference type="RefSeq" id="WP_087816136.1">
    <property type="nucleotide sequence ID" value="NZ_NHOI01000016.1"/>
</dbReference>
<dbReference type="EMBL" id="NHOI01000016">
    <property type="protein sequence ID" value="OVZ85733.1"/>
    <property type="molecule type" value="Genomic_DNA"/>
</dbReference>
<keyword evidence="1" id="KW-0732">Signal</keyword>
<dbReference type="AlphaFoldDB" id="A0A208ZZA9"/>
<proteinExistence type="predicted"/>
<feature type="chain" id="PRO_5013052520" evidence="1">
    <location>
        <begin position="27"/>
        <end position="134"/>
    </location>
</feature>
<evidence type="ECO:0000256" key="1">
    <source>
        <dbReference type="SAM" id="SignalP"/>
    </source>
</evidence>